<dbReference type="Proteomes" id="UP001384579">
    <property type="component" value="Unassembled WGS sequence"/>
</dbReference>
<gene>
    <name evidence="3" type="ORF">WMG39_25845</name>
</gene>
<dbReference type="Gene3D" id="1.20.120.330">
    <property type="entry name" value="Nucleotidyltransferases domain 2"/>
    <property type="match status" value="1"/>
</dbReference>
<dbReference type="RefSeq" id="WP_340525905.1">
    <property type="nucleotide sequence ID" value="NZ_JBBLXS010000553.1"/>
</dbReference>
<accession>A0ABU8YV64</accession>
<evidence type="ECO:0000259" key="2">
    <source>
        <dbReference type="Pfam" id="PF05168"/>
    </source>
</evidence>
<dbReference type="Pfam" id="PF05168">
    <property type="entry name" value="HEPN"/>
    <property type="match status" value="1"/>
</dbReference>
<keyword evidence="4" id="KW-1185">Reference proteome</keyword>
<protein>
    <submittedName>
        <fullName evidence="3">HEPN domain-containing protein</fullName>
    </submittedName>
</protein>
<dbReference type="PANTHER" id="PTHR36565:SF1">
    <property type="entry name" value="UPF0332 PROTEIN TM_1000"/>
    <property type="match status" value="1"/>
</dbReference>
<evidence type="ECO:0000313" key="4">
    <source>
        <dbReference type="Proteomes" id="UP001384579"/>
    </source>
</evidence>
<organism evidence="3 4">
    <name type="scientific">Microcoleus anatoxicus PTRS2</name>
    <dbReference type="NCBI Taxonomy" id="2705321"/>
    <lineage>
        <taxon>Bacteria</taxon>
        <taxon>Bacillati</taxon>
        <taxon>Cyanobacteriota</taxon>
        <taxon>Cyanophyceae</taxon>
        <taxon>Oscillatoriophycideae</taxon>
        <taxon>Oscillatoriales</taxon>
        <taxon>Microcoleaceae</taxon>
        <taxon>Microcoleus</taxon>
        <taxon>Microcoleus anatoxicus</taxon>
    </lineage>
</organism>
<dbReference type="InterPro" id="IPR052226">
    <property type="entry name" value="UPF0332_toxin"/>
</dbReference>
<dbReference type="PANTHER" id="PTHR36565">
    <property type="entry name" value="UPF0332 PROTEIN TM_1000"/>
    <property type="match status" value="1"/>
</dbReference>
<comment type="caution">
    <text evidence="3">The sequence shown here is derived from an EMBL/GenBank/DDBJ whole genome shotgun (WGS) entry which is preliminary data.</text>
</comment>
<name>A0ABU8YV64_9CYAN</name>
<proteinExistence type="inferred from homology"/>
<evidence type="ECO:0000313" key="3">
    <source>
        <dbReference type="EMBL" id="MEK0188238.1"/>
    </source>
</evidence>
<feature type="domain" description="HEPN" evidence="2">
    <location>
        <begin position="7"/>
        <end position="121"/>
    </location>
</feature>
<reference evidence="3 4" key="1">
    <citation type="journal article" date="2020" name="Harmful Algae">
        <title>Molecular and morphological characterization of a novel dihydroanatoxin-a producing Microcoleus species (cyanobacteria) from the Russian River, California, USA.</title>
        <authorList>
            <person name="Conklin K.Y."/>
            <person name="Stancheva R."/>
            <person name="Otten T.G."/>
            <person name="Fadness R."/>
            <person name="Boyer G.L."/>
            <person name="Read B."/>
            <person name="Zhang X."/>
            <person name="Sheath R.G."/>
        </authorList>
    </citation>
    <scope>NUCLEOTIDE SEQUENCE [LARGE SCALE GENOMIC DNA]</scope>
    <source>
        <strain evidence="3 4">PTRS2</strain>
    </source>
</reference>
<comment type="similarity">
    <text evidence="1">Belongs to the UPF0332 family.</text>
</comment>
<dbReference type="EMBL" id="JBBLXS010000553">
    <property type="protein sequence ID" value="MEK0188238.1"/>
    <property type="molecule type" value="Genomic_DNA"/>
</dbReference>
<evidence type="ECO:0000256" key="1">
    <source>
        <dbReference type="ARBA" id="ARBA00038248"/>
    </source>
</evidence>
<sequence length="135" mass="14930">MKPEQLDLLLKARQSLSAAKLLLNNGFPDYATSRAYYAMFYIAEAFLDGEEMSFSSHAAVIGAFGREFARTGRVPVEFHRFLIDAQDLRNSGDYGGLDTVTVEQAAEQINCGEQFLELAENAIGTLPQTRQSDSL</sequence>
<dbReference type="InterPro" id="IPR007842">
    <property type="entry name" value="HEPN_dom"/>
</dbReference>